<dbReference type="InterPro" id="IPR007712">
    <property type="entry name" value="RelE/ParE_toxin"/>
</dbReference>
<sequence>MAGGILLSAAAREDIVDALVWTQERFGENGRRRYEVLIATALRDLAADPFRGGSIDRAELGECVRSYHLRHSRDRARQAHGPVRRPRHFLLYRVTPAGAVGVGRLLHDAMELERHLPASYGDE</sequence>
<comment type="caution">
    <text evidence="2">The sequence shown here is derived from an EMBL/GenBank/DDBJ whole genome shotgun (WGS) entry which is preliminary data.</text>
</comment>
<accession>A0A317ECX6</accession>
<proteinExistence type="predicted"/>
<evidence type="ECO:0000256" key="1">
    <source>
        <dbReference type="ARBA" id="ARBA00022649"/>
    </source>
</evidence>
<reference evidence="2 3" key="1">
    <citation type="submission" date="2018-05" db="EMBL/GenBank/DDBJ databases">
        <title>Zavarzinia sp. HR-AS.</title>
        <authorList>
            <person name="Lee Y."/>
            <person name="Jeon C.O."/>
        </authorList>
    </citation>
    <scope>NUCLEOTIDE SEQUENCE [LARGE SCALE GENOMIC DNA]</scope>
    <source>
        <strain evidence="2 3">HR-AS</strain>
    </source>
</reference>
<dbReference type="InterPro" id="IPR035093">
    <property type="entry name" value="RelE/ParE_toxin_dom_sf"/>
</dbReference>
<dbReference type="RefSeq" id="WP_109902762.1">
    <property type="nucleotide sequence ID" value="NZ_QGLE01000002.1"/>
</dbReference>
<dbReference type="AlphaFoldDB" id="A0A317ECX6"/>
<dbReference type="Proteomes" id="UP000245461">
    <property type="component" value="Unassembled WGS sequence"/>
</dbReference>
<dbReference type="Gene3D" id="3.30.2310.20">
    <property type="entry name" value="RelE-like"/>
    <property type="match status" value="1"/>
</dbReference>
<keyword evidence="1" id="KW-1277">Toxin-antitoxin system</keyword>
<evidence type="ECO:0000313" key="3">
    <source>
        <dbReference type="Proteomes" id="UP000245461"/>
    </source>
</evidence>
<evidence type="ECO:0000313" key="2">
    <source>
        <dbReference type="EMBL" id="PWR24878.1"/>
    </source>
</evidence>
<keyword evidence="3" id="KW-1185">Reference proteome</keyword>
<name>A0A317ECX6_9PROT</name>
<dbReference type="EMBL" id="QGLE01000002">
    <property type="protein sequence ID" value="PWR24878.1"/>
    <property type="molecule type" value="Genomic_DNA"/>
</dbReference>
<organism evidence="2 3">
    <name type="scientific">Zavarzinia aquatilis</name>
    <dbReference type="NCBI Taxonomy" id="2211142"/>
    <lineage>
        <taxon>Bacteria</taxon>
        <taxon>Pseudomonadati</taxon>
        <taxon>Pseudomonadota</taxon>
        <taxon>Alphaproteobacteria</taxon>
        <taxon>Rhodospirillales</taxon>
        <taxon>Zavarziniaceae</taxon>
        <taxon>Zavarzinia</taxon>
    </lineage>
</organism>
<dbReference type="OrthoDB" id="5457915at2"/>
<protein>
    <submittedName>
        <fullName evidence="2">Plasmid stabilization protein ParE</fullName>
    </submittedName>
</protein>
<dbReference type="Pfam" id="PF05016">
    <property type="entry name" value="ParE_toxin"/>
    <property type="match status" value="1"/>
</dbReference>
<gene>
    <name evidence="2" type="ORF">DKG74_03650</name>
</gene>